<evidence type="ECO:0000313" key="2">
    <source>
        <dbReference type="EMBL" id="CAJ2513170.1"/>
    </source>
</evidence>
<keyword evidence="3" id="KW-1185">Reference proteome</keyword>
<organism evidence="2 3">
    <name type="scientific">Anthostomella pinea</name>
    <dbReference type="NCBI Taxonomy" id="933095"/>
    <lineage>
        <taxon>Eukaryota</taxon>
        <taxon>Fungi</taxon>
        <taxon>Dikarya</taxon>
        <taxon>Ascomycota</taxon>
        <taxon>Pezizomycotina</taxon>
        <taxon>Sordariomycetes</taxon>
        <taxon>Xylariomycetidae</taxon>
        <taxon>Xylariales</taxon>
        <taxon>Xylariaceae</taxon>
        <taxon>Anthostomella</taxon>
    </lineage>
</organism>
<sequence>MCDATICFLFQPLMRRALRLTQDLTESSPTTNASEAGVLVPSPRRLREEGKEDCEEGTWVDGNGCRRESESTTPPVAADSFWLTCNPIRTCERVIRAPEGSVLGAYPMTFMPAHYIWIASNTLLAHALLAVDGRTRLMPRFSDGGTPGDGGGEEDAGRRSGSQWDVRGEAIDYGVFVDISGSCLILMLVC</sequence>
<feature type="region of interest" description="Disordered" evidence="1">
    <location>
        <begin position="25"/>
        <end position="73"/>
    </location>
</feature>
<feature type="compositionally biased region" description="Polar residues" evidence="1">
    <location>
        <begin position="25"/>
        <end position="34"/>
    </location>
</feature>
<comment type="caution">
    <text evidence="2">The sequence shown here is derived from an EMBL/GenBank/DDBJ whole genome shotgun (WGS) entry which is preliminary data.</text>
</comment>
<accession>A0AAI8VYY3</accession>
<dbReference type="Proteomes" id="UP001295740">
    <property type="component" value="Unassembled WGS sequence"/>
</dbReference>
<evidence type="ECO:0000256" key="1">
    <source>
        <dbReference type="SAM" id="MobiDB-lite"/>
    </source>
</evidence>
<gene>
    <name evidence="2" type="ORF">KHLLAP_LOCUS13638</name>
</gene>
<feature type="region of interest" description="Disordered" evidence="1">
    <location>
        <begin position="139"/>
        <end position="162"/>
    </location>
</feature>
<dbReference type="AlphaFoldDB" id="A0AAI8VYY3"/>
<proteinExistence type="predicted"/>
<dbReference type="EMBL" id="CAUWAG010000020">
    <property type="protein sequence ID" value="CAJ2513170.1"/>
    <property type="molecule type" value="Genomic_DNA"/>
</dbReference>
<name>A0AAI8VYY3_9PEZI</name>
<evidence type="ECO:0000313" key="3">
    <source>
        <dbReference type="Proteomes" id="UP001295740"/>
    </source>
</evidence>
<reference evidence="2" key="1">
    <citation type="submission" date="2023-10" db="EMBL/GenBank/DDBJ databases">
        <authorList>
            <person name="Hackl T."/>
        </authorList>
    </citation>
    <scope>NUCLEOTIDE SEQUENCE</scope>
</reference>
<protein>
    <submittedName>
        <fullName evidence="2">Uu.00g012890.m01.CDS01</fullName>
    </submittedName>
</protein>